<dbReference type="Pfam" id="PF13894">
    <property type="entry name" value="zf-C2H2_4"/>
    <property type="match status" value="1"/>
</dbReference>
<evidence type="ECO:0000256" key="11">
    <source>
        <dbReference type="PROSITE-ProRule" id="PRU00042"/>
    </source>
</evidence>
<dbReference type="GO" id="GO:0008270">
    <property type="term" value="F:zinc ion binding"/>
    <property type="evidence" value="ECO:0007669"/>
    <property type="project" value="UniProtKB-KW"/>
</dbReference>
<keyword evidence="4" id="KW-0677">Repeat</keyword>
<dbReference type="InterPro" id="IPR036236">
    <property type="entry name" value="Znf_C2H2_sf"/>
</dbReference>
<dbReference type="GO" id="GO:0005634">
    <property type="term" value="C:nucleus"/>
    <property type="evidence" value="ECO:0007669"/>
    <property type="project" value="UniProtKB-SubCell"/>
</dbReference>
<proteinExistence type="inferred from homology"/>
<sequence>MEVKEEFSENQCKIETVDYEMDNCLLDIVKFEAKEEPKEESIHNTLEYLDLNKIFIKTEIEQDDTLKLFEEKQTRQSGFSCEDVKTDPSNISKQDDDGSSQLNQYLTDSIKVTTREKPFTCEICNRQFSSYDLKKHYLRVHPGEKRFACKICNKRFSQSFNLNAHMVVHTGEKGFACGMCNKQFSRRYDLKRHLRVHTGEKPFACEICNKQFSLIYELKIHLRFHTGEKPFMCNICNKQFSQKCNLNKHVSRHHMQSNLI</sequence>
<dbReference type="RefSeq" id="XP_028142302.1">
    <property type="nucleotide sequence ID" value="XM_028286501.1"/>
</dbReference>
<evidence type="ECO:0000256" key="2">
    <source>
        <dbReference type="ARBA" id="ARBA00006991"/>
    </source>
</evidence>
<evidence type="ECO:0000256" key="6">
    <source>
        <dbReference type="ARBA" id="ARBA00022833"/>
    </source>
</evidence>
<dbReference type="FunFam" id="3.30.160.60:FF:000557">
    <property type="entry name" value="zinc finger and SCAN domain-containing protein 29"/>
    <property type="match status" value="1"/>
</dbReference>
<keyword evidence="3" id="KW-0479">Metal-binding</keyword>
<evidence type="ECO:0000256" key="9">
    <source>
        <dbReference type="ARBA" id="ARBA00023163"/>
    </source>
</evidence>
<feature type="domain" description="C2H2-type" evidence="13">
    <location>
        <begin position="175"/>
        <end position="202"/>
    </location>
</feature>
<evidence type="ECO:0000256" key="12">
    <source>
        <dbReference type="SAM" id="MobiDB-lite"/>
    </source>
</evidence>
<keyword evidence="7" id="KW-0805">Transcription regulation</keyword>
<name>A0A6P7G5L0_DIAVI</name>
<dbReference type="Pfam" id="PF00096">
    <property type="entry name" value="zf-C2H2"/>
    <property type="match status" value="4"/>
</dbReference>
<dbReference type="FunFam" id="3.30.160.60:FF:000646">
    <property type="entry name" value="Myeloid zinc finger 1"/>
    <property type="match status" value="1"/>
</dbReference>
<dbReference type="SUPFAM" id="SSF57667">
    <property type="entry name" value="beta-beta-alpha zinc fingers"/>
    <property type="match status" value="3"/>
</dbReference>
<keyword evidence="10" id="KW-0539">Nucleus</keyword>
<evidence type="ECO:0000256" key="3">
    <source>
        <dbReference type="ARBA" id="ARBA00022723"/>
    </source>
</evidence>
<reference evidence="14" key="1">
    <citation type="submission" date="2025-08" db="UniProtKB">
        <authorList>
            <consortium name="RefSeq"/>
        </authorList>
    </citation>
    <scope>IDENTIFICATION</scope>
    <source>
        <tissue evidence="14">Whole insect</tissue>
    </source>
</reference>
<dbReference type="FunFam" id="3.30.160.60:FF:000446">
    <property type="entry name" value="Zinc finger protein"/>
    <property type="match status" value="1"/>
</dbReference>
<dbReference type="FunFam" id="3.30.160.60:FF:000931">
    <property type="entry name" value="zinc finger protein 697"/>
    <property type="match status" value="1"/>
</dbReference>
<feature type="domain" description="C2H2-type" evidence="13">
    <location>
        <begin position="203"/>
        <end position="230"/>
    </location>
</feature>
<evidence type="ECO:0000256" key="8">
    <source>
        <dbReference type="ARBA" id="ARBA00023125"/>
    </source>
</evidence>
<keyword evidence="9" id="KW-0804">Transcription</keyword>
<gene>
    <name evidence="14" type="primary">LOC114336175</name>
</gene>
<comment type="subcellular location">
    <subcellularLocation>
        <location evidence="1">Nucleus</location>
    </subcellularLocation>
</comment>
<keyword evidence="6" id="KW-0862">Zinc</keyword>
<evidence type="ECO:0000256" key="4">
    <source>
        <dbReference type="ARBA" id="ARBA00022737"/>
    </source>
</evidence>
<accession>A0A6P7G5L0</accession>
<keyword evidence="5 11" id="KW-0863">Zinc-finger</keyword>
<dbReference type="PROSITE" id="PS00028">
    <property type="entry name" value="ZINC_FINGER_C2H2_1"/>
    <property type="match status" value="4"/>
</dbReference>
<evidence type="ECO:0000313" key="14">
    <source>
        <dbReference type="RefSeq" id="XP_028142302.1"/>
    </source>
</evidence>
<keyword evidence="8" id="KW-0238">DNA-binding</keyword>
<evidence type="ECO:0000256" key="10">
    <source>
        <dbReference type="ARBA" id="ARBA00023242"/>
    </source>
</evidence>
<feature type="domain" description="C2H2-type" evidence="13">
    <location>
        <begin position="147"/>
        <end position="174"/>
    </location>
</feature>
<dbReference type="AlphaFoldDB" id="A0A6P7G5L0"/>
<dbReference type="SMART" id="SM00355">
    <property type="entry name" value="ZnF_C2H2"/>
    <property type="match status" value="5"/>
</dbReference>
<organism evidence="14">
    <name type="scientific">Diabrotica virgifera virgifera</name>
    <name type="common">western corn rootworm</name>
    <dbReference type="NCBI Taxonomy" id="50390"/>
    <lineage>
        <taxon>Eukaryota</taxon>
        <taxon>Metazoa</taxon>
        <taxon>Ecdysozoa</taxon>
        <taxon>Arthropoda</taxon>
        <taxon>Hexapoda</taxon>
        <taxon>Insecta</taxon>
        <taxon>Pterygota</taxon>
        <taxon>Neoptera</taxon>
        <taxon>Endopterygota</taxon>
        <taxon>Coleoptera</taxon>
        <taxon>Polyphaga</taxon>
        <taxon>Cucujiformia</taxon>
        <taxon>Chrysomeloidea</taxon>
        <taxon>Chrysomelidae</taxon>
        <taxon>Galerucinae</taxon>
        <taxon>Diabroticina</taxon>
        <taxon>Diabroticites</taxon>
        <taxon>Diabrotica</taxon>
    </lineage>
</organism>
<dbReference type="PANTHER" id="PTHR24394">
    <property type="entry name" value="ZINC FINGER PROTEIN"/>
    <property type="match status" value="1"/>
</dbReference>
<dbReference type="GO" id="GO:0003677">
    <property type="term" value="F:DNA binding"/>
    <property type="evidence" value="ECO:0007669"/>
    <property type="project" value="UniProtKB-KW"/>
</dbReference>
<dbReference type="Gene3D" id="3.30.160.60">
    <property type="entry name" value="Classic Zinc Finger"/>
    <property type="match status" value="5"/>
</dbReference>
<feature type="domain" description="C2H2-type" evidence="13">
    <location>
        <begin position="231"/>
        <end position="258"/>
    </location>
</feature>
<feature type="domain" description="C2H2-type" evidence="13">
    <location>
        <begin position="119"/>
        <end position="146"/>
    </location>
</feature>
<evidence type="ECO:0000256" key="1">
    <source>
        <dbReference type="ARBA" id="ARBA00004123"/>
    </source>
</evidence>
<evidence type="ECO:0000256" key="7">
    <source>
        <dbReference type="ARBA" id="ARBA00023015"/>
    </source>
</evidence>
<dbReference type="PROSITE" id="PS50157">
    <property type="entry name" value="ZINC_FINGER_C2H2_2"/>
    <property type="match status" value="5"/>
</dbReference>
<dbReference type="GO" id="GO:0000981">
    <property type="term" value="F:DNA-binding transcription factor activity, RNA polymerase II-specific"/>
    <property type="evidence" value="ECO:0007669"/>
    <property type="project" value="TreeGrafter"/>
</dbReference>
<protein>
    <submittedName>
        <fullName evidence="14">Gastrula zinc finger protein XlCGF49.1-like isoform X2</fullName>
    </submittedName>
</protein>
<evidence type="ECO:0000256" key="5">
    <source>
        <dbReference type="ARBA" id="ARBA00022771"/>
    </source>
</evidence>
<evidence type="ECO:0000259" key="13">
    <source>
        <dbReference type="PROSITE" id="PS50157"/>
    </source>
</evidence>
<comment type="similarity">
    <text evidence="2">Belongs to the krueppel C2H2-type zinc-finger protein family.</text>
</comment>
<dbReference type="InterPro" id="IPR013087">
    <property type="entry name" value="Znf_C2H2_type"/>
</dbReference>
<feature type="region of interest" description="Disordered" evidence="12">
    <location>
        <begin position="79"/>
        <end position="100"/>
    </location>
</feature>
<dbReference type="PANTHER" id="PTHR24394:SF44">
    <property type="entry name" value="ZINC FINGER PROTEIN 271-LIKE"/>
    <property type="match status" value="1"/>
</dbReference>